<accession>A0A0K2ALF1</accession>
<dbReference type="KEGG" id="samb:SAM23877_0866"/>
<dbReference type="AlphaFoldDB" id="A0A0K2ALF1"/>
<gene>
    <name evidence="2" type="ORF">SAM23877_0866</name>
</gene>
<feature type="region of interest" description="Disordered" evidence="1">
    <location>
        <begin position="1"/>
        <end position="21"/>
    </location>
</feature>
<name>A0A0K2ALF1_STRA7</name>
<reference evidence="3" key="1">
    <citation type="journal article" date="2015" name="J. Biotechnol.">
        <title>Complete genome sequence of Streptomyces ambofaciens ATCC 23877, the spiramycin producer.</title>
        <authorList>
            <person name="Thibessard A."/>
            <person name="Haas D."/>
            <person name="Gerbaud C."/>
            <person name="Aigle B."/>
            <person name="Lautru S."/>
            <person name="Pernodet J.L."/>
            <person name="Leblond P."/>
        </authorList>
    </citation>
    <scope>NUCLEOTIDE SEQUENCE [LARGE SCALE GENOMIC DNA]</scope>
    <source>
        <strain evidence="3">ATCC 23877 / 3486 / DSM 40053 / JCM 4204 / NBRC 12836 / NRRL B-2516</strain>
    </source>
</reference>
<proteinExistence type="predicted"/>
<evidence type="ECO:0000313" key="2">
    <source>
        <dbReference type="EMBL" id="AKZ53915.1"/>
    </source>
</evidence>
<organism evidence="2 3">
    <name type="scientific">Streptomyces ambofaciens (strain ATCC 23877 / 3486 / DSM 40053 / JCM 4204 / NBRC 12836 / NRRL B-2516)</name>
    <dbReference type="NCBI Taxonomy" id="278992"/>
    <lineage>
        <taxon>Bacteria</taxon>
        <taxon>Bacillati</taxon>
        <taxon>Actinomycetota</taxon>
        <taxon>Actinomycetes</taxon>
        <taxon>Kitasatosporales</taxon>
        <taxon>Streptomycetaceae</taxon>
        <taxon>Streptomyces</taxon>
    </lineage>
</organism>
<protein>
    <submittedName>
        <fullName evidence="2">Uncharacterized protein</fullName>
    </submittedName>
</protein>
<sequence length="116" mass="12197">MRSGPSGSPASRSKAAAVSGASSWGWGLVLPAIRVMRTSLSKGAGKSSYIWILSANVPDCHPNGCGPVTGTAAPGDVMCGTLRVTVRRGHRRIVPAQRLIVDQKGRSPWPQRIPLI</sequence>
<evidence type="ECO:0000256" key="1">
    <source>
        <dbReference type="SAM" id="MobiDB-lite"/>
    </source>
</evidence>
<dbReference type="EMBL" id="CP012382">
    <property type="protein sequence ID" value="AKZ53915.1"/>
    <property type="molecule type" value="Genomic_DNA"/>
</dbReference>
<dbReference type="Proteomes" id="UP000061018">
    <property type="component" value="Chromosome"/>
</dbReference>
<evidence type="ECO:0000313" key="3">
    <source>
        <dbReference type="Proteomes" id="UP000061018"/>
    </source>
</evidence>